<sequence>MWKIQLFVFVEALLLTMAAITILAGNISRIVLIVVLCLLLLYYYIGKQRSNFLLVASSILLFFIVMLNPYVIAALLFAVVYAMLVAYPYFYRENEEVKIDYEEDVEIRQEKTPWIGDLHHFSKVNCHFRDLTITRLFGKDTIHLDEVIVVNHDNVIIMRKMFGNTKIILPVDVELSLQVNTLYGELRLFSQKPRKLRNETVSMETPNYRSSHRTVKLVIAGIVGDVEVVRG</sequence>
<dbReference type="InterPro" id="IPR016975">
    <property type="entry name" value="Cell_wall_LiaF"/>
</dbReference>
<dbReference type="Pfam" id="PF24661">
    <property type="entry name" value="DUF7649"/>
    <property type="match status" value="1"/>
</dbReference>
<keyword evidence="1" id="KW-0472">Membrane</keyword>
<proteinExistence type="predicted"/>
<dbReference type="Proteomes" id="UP000270025">
    <property type="component" value="Chromosome"/>
</dbReference>
<dbReference type="InterPro" id="IPR056066">
    <property type="entry name" value="DUF7649"/>
</dbReference>
<dbReference type="EMBL" id="LR134266">
    <property type="protein sequence ID" value="VED66723.1"/>
    <property type="molecule type" value="Genomic_DNA"/>
</dbReference>
<dbReference type="PIRSF" id="PIRSF031509">
    <property type="entry name" value="Cell_wall_LiaF/YvqF"/>
    <property type="match status" value="1"/>
</dbReference>
<accession>A0A447Z343</accession>
<dbReference type="Pfam" id="PF09922">
    <property type="entry name" value="LiaF-like_C"/>
    <property type="match status" value="1"/>
</dbReference>
<feature type="domain" description="Cell wall-active antibiotics response LiaF-like C-terminal" evidence="2">
    <location>
        <begin position="114"/>
        <end position="228"/>
    </location>
</feature>
<keyword evidence="1" id="KW-1133">Transmembrane helix</keyword>
<reference evidence="4 5" key="1">
    <citation type="submission" date="2018-12" db="EMBL/GenBank/DDBJ databases">
        <authorList>
            <consortium name="Pathogen Informatics"/>
        </authorList>
    </citation>
    <scope>NUCLEOTIDE SEQUENCE [LARGE SCALE GENOMIC DNA]</scope>
    <source>
        <strain evidence="4 5">NCTC3166</strain>
    </source>
</reference>
<evidence type="ECO:0000313" key="5">
    <source>
        <dbReference type="Proteomes" id="UP000270025"/>
    </source>
</evidence>
<feature type="domain" description="DUF7649" evidence="3">
    <location>
        <begin position="1"/>
        <end position="84"/>
    </location>
</feature>
<evidence type="ECO:0000259" key="2">
    <source>
        <dbReference type="Pfam" id="PF09922"/>
    </source>
</evidence>
<dbReference type="KEGG" id="svf:NCTC3166_00519"/>
<keyword evidence="1" id="KW-0812">Transmembrane</keyword>
<gene>
    <name evidence="4" type="primary">yvqF</name>
    <name evidence="4" type="ORF">NCTC3166_00519</name>
</gene>
<dbReference type="InterPro" id="IPR024425">
    <property type="entry name" value="LiaF-like_C"/>
</dbReference>
<feature type="transmembrane region" description="Helical" evidence="1">
    <location>
        <begin position="28"/>
        <end position="45"/>
    </location>
</feature>
<dbReference type="InterPro" id="IPR047793">
    <property type="entry name" value="LiaF_C"/>
</dbReference>
<organism evidence="4 5">
    <name type="scientific">Streptococcus viridans</name>
    <dbReference type="NCBI Taxonomy" id="78535"/>
    <lineage>
        <taxon>Bacteria</taxon>
        <taxon>Bacillati</taxon>
        <taxon>Bacillota</taxon>
        <taxon>Bacilli</taxon>
        <taxon>Lactobacillales</taxon>
        <taxon>Streptococcaceae</taxon>
        <taxon>Streptococcus</taxon>
    </lineage>
</organism>
<dbReference type="RefSeq" id="WP_126403855.1">
    <property type="nucleotide sequence ID" value="NZ_LR134266.1"/>
</dbReference>
<name>A0A447Z343_9STRE</name>
<evidence type="ECO:0000256" key="1">
    <source>
        <dbReference type="SAM" id="Phobius"/>
    </source>
</evidence>
<protein>
    <submittedName>
        <fullName evidence="4">Transporter YvqF</fullName>
    </submittedName>
</protein>
<dbReference type="NCBIfam" id="NF040535">
    <property type="entry name" value="LiaF_C_term"/>
    <property type="match status" value="1"/>
</dbReference>
<evidence type="ECO:0000259" key="3">
    <source>
        <dbReference type="Pfam" id="PF24661"/>
    </source>
</evidence>
<evidence type="ECO:0000313" key="4">
    <source>
        <dbReference type="EMBL" id="VED66723.1"/>
    </source>
</evidence>
<dbReference type="AlphaFoldDB" id="A0A447Z343"/>
<dbReference type="GO" id="GO:0016020">
    <property type="term" value="C:membrane"/>
    <property type="evidence" value="ECO:0007669"/>
    <property type="project" value="InterPro"/>
</dbReference>
<keyword evidence="5" id="KW-1185">Reference proteome</keyword>